<dbReference type="CDD" id="cd21538">
    <property type="entry name" value="SPOC_TFIIS"/>
    <property type="match status" value="1"/>
</dbReference>
<dbReference type="InterPro" id="IPR011011">
    <property type="entry name" value="Znf_FYVE_PHD"/>
</dbReference>
<keyword evidence="4" id="KW-0479">Metal-binding</keyword>
<feature type="compositionally biased region" description="Acidic residues" evidence="7">
    <location>
        <begin position="338"/>
        <end position="349"/>
    </location>
</feature>
<protein>
    <recommendedName>
        <fullName evidence="3">Transcription factor BYE1</fullName>
    </recommendedName>
</protein>
<dbReference type="GO" id="GO:0001139">
    <property type="term" value="F:RNA polymerase II complex recruiting activity"/>
    <property type="evidence" value="ECO:0007669"/>
    <property type="project" value="TreeGrafter"/>
</dbReference>
<accession>A0A2T0FL71</accession>
<keyword evidence="5" id="KW-0863">Zinc-finger</keyword>
<dbReference type="AlphaFoldDB" id="A0A2T0FL71"/>
<dbReference type="InterPro" id="IPR019786">
    <property type="entry name" value="Zinc_finger_PHD-type_CS"/>
</dbReference>
<dbReference type="SUPFAM" id="SSF57903">
    <property type="entry name" value="FYVE/PHD zinc finger"/>
    <property type="match status" value="1"/>
</dbReference>
<dbReference type="GO" id="GO:0031440">
    <property type="term" value="P:regulation of mRNA 3'-end processing"/>
    <property type="evidence" value="ECO:0007669"/>
    <property type="project" value="TreeGrafter"/>
</dbReference>
<evidence type="ECO:0000259" key="8">
    <source>
        <dbReference type="PROSITE" id="PS51321"/>
    </source>
</evidence>
<gene>
    <name evidence="9" type="ORF">B9G98_03340</name>
</gene>
<dbReference type="RefSeq" id="XP_024665665.1">
    <property type="nucleotide sequence ID" value="XM_024809897.1"/>
</dbReference>
<dbReference type="PANTHER" id="PTHR11477">
    <property type="entry name" value="TRANSCRIPTION FACTOR S-II ZINC FINGER DOMAIN-CONTAINING PROTEIN"/>
    <property type="match status" value="1"/>
</dbReference>
<feature type="region of interest" description="Disordered" evidence="7">
    <location>
        <begin position="330"/>
        <end position="354"/>
    </location>
</feature>
<evidence type="ECO:0000256" key="1">
    <source>
        <dbReference type="ARBA" id="ARBA00002311"/>
    </source>
</evidence>
<evidence type="ECO:0000256" key="5">
    <source>
        <dbReference type="ARBA" id="ARBA00022771"/>
    </source>
</evidence>
<dbReference type="GO" id="GO:0006368">
    <property type="term" value="P:transcription elongation by RNA polymerase II"/>
    <property type="evidence" value="ECO:0007669"/>
    <property type="project" value="TreeGrafter"/>
</dbReference>
<name>A0A2T0FL71_9ASCO</name>
<keyword evidence="6" id="KW-0862">Zinc</keyword>
<dbReference type="GO" id="GO:0000977">
    <property type="term" value="F:RNA polymerase II transcription regulatory region sequence-specific DNA binding"/>
    <property type="evidence" value="ECO:0007669"/>
    <property type="project" value="TreeGrafter"/>
</dbReference>
<dbReference type="EMBL" id="NDIQ01000022">
    <property type="protein sequence ID" value="PRT55720.1"/>
    <property type="molecule type" value="Genomic_DNA"/>
</dbReference>
<dbReference type="Gene3D" id="1.10.472.30">
    <property type="entry name" value="Transcription elongation factor S-II, central domain"/>
    <property type="match status" value="1"/>
</dbReference>
<dbReference type="Pfam" id="PF20826">
    <property type="entry name" value="PHD_5"/>
    <property type="match status" value="1"/>
</dbReference>
<dbReference type="Pfam" id="PF07744">
    <property type="entry name" value="SPOC"/>
    <property type="match status" value="1"/>
</dbReference>
<evidence type="ECO:0000313" key="10">
    <source>
        <dbReference type="Proteomes" id="UP000238350"/>
    </source>
</evidence>
<dbReference type="PANTHER" id="PTHR11477:SF11">
    <property type="entry name" value="TRANSCRIPTION FACTOR BYE1"/>
    <property type="match status" value="1"/>
</dbReference>
<dbReference type="Pfam" id="PF07500">
    <property type="entry name" value="TFIIS_M"/>
    <property type="match status" value="1"/>
</dbReference>
<dbReference type="GO" id="GO:0006362">
    <property type="term" value="P:transcription elongation by RNA polymerase I"/>
    <property type="evidence" value="ECO:0007669"/>
    <property type="project" value="TreeGrafter"/>
</dbReference>
<dbReference type="GO" id="GO:0031564">
    <property type="term" value="P:transcription antitermination"/>
    <property type="evidence" value="ECO:0007669"/>
    <property type="project" value="TreeGrafter"/>
</dbReference>
<dbReference type="PROSITE" id="PS01359">
    <property type="entry name" value="ZF_PHD_1"/>
    <property type="match status" value="1"/>
</dbReference>
<dbReference type="SMART" id="SM00510">
    <property type="entry name" value="TFS2M"/>
    <property type="match status" value="1"/>
</dbReference>
<dbReference type="Gene3D" id="3.30.40.10">
    <property type="entry name" value="Zinc/RING finger domain, C3HC4 (zinc finger)"/>
    <property type="match status" value="1"/>
</dbReference>
<dbReference type="InterPro" id="IPR013083">
    <property type="entry name" value="Znf_RING/FYVE/PHD"/>
</dbReference>
<feature type="region of interest" description="Disordered" evidence="7">
    <location>
        <begin position="1"/>
        <end position="66"/>
    </location>
</feature>
<dbReference type="InterPro" id="IPR036575">
    <property type="entry name" value="TFIIS_cen_dom_sf"/>
</dbReference>
<feature type="region of interest" description="Disordered" evidence="7">
    <location>
        <begin position="274"/>
        <end position="309"/>
    </location>
</feature>
<comment type="function">
    <text evidence="1">Negative regulator of transcription elongation.</text>
</comment>
<proteinExistence type="inferred from homology"/>
<comment type="similarity">
    <text evidence="2">Belongs to the BYE1 family.</text>
</comment>
<evidence type="ECO:0000313" key="9">
    <source>
        <dbReference type="EMBL" id="PRT55720.1"/>
    </source>
</evidence>
<organism evidence="9 10">
    <name type="scientific">Wickerhamiella sorbophila</name>
    <dbReference type="NCBI Taxonomy" id="45607"/>
    <lineage>
        <taxon>Eukaryota</taxon>
        <taxon>Fungi</taxon>
        <taxon>Dikarya</taxon>
        <taxon>Ascomycota</taxon>
        <taxon>Saccharomycotina</taxon>
        <taxon>Dipodascomycetes</taxon>
        <taxon>Dipodascales</taxon>
        <taxon>Trichomonascaceae</taxon>
        <taxon>Wickerhamiella</taxon>
    </lineage>
</organism>
<dbReference type="GO" id="GO:0008270">
    <property type="term" value="F:zinc ion binding"/>
    <property type="evidence" value="ECO:0007669"/>
    <property type="project" value="UniProtKB-KW"/>
</dbReference>
<comment type="caution">
    <text evidence="9">The sequence shown here is derived from an EMBL/GenBank/DDBJ whole genome shotgun (WGS) entry which is preliminary data.</text>
</comment>
<evidence type="ECO:0000256" key="2">
    <source>
        <dbReference type="ARBA" id="ARBA00011050"/>
    </source>
</evidence>
<evidence type="ECO:0000256" key="7">
    <source>
        <dbReference type="SAM" id="MobiDB-lite"/>
    </source>
</evidence>
<sequence>MSEEEQPRRSTRANRGQNRFARWNLDTEIPAKPIRKRKAEPVDGVSQTPKPKSKKADKSSGEIKCPCGQTEYDESDDKIMVECENCLTWQHVVCIFGVNTETVVPEPYLCSDCQPQEERKDPVVAENKIEDIHDKVRQSACMALQRILTQEVVPKAIANGVLETDTDVNAFSETMAIKLESALYEHHANKPVGKSKKAVDVGNKYRDHFRSLQFNLKGNKNEELQMRIASGELTPDECVTLTVEQMMNPELRKLAESVRKEAIRETVLKVEDEDAPRVRKTHKGEEFVGDEPELPEAPAKSVTAPVSEQPAVKAATEAKYEQTNFDMTFSPPEYGFSDAEDAQDGDQEESNQTVPSIIPVWDGKVIMSSIAEFPATAFHLGGKDFDPELWSSIVNVTEPQTVNGRVDRSVAFKYLEVSAKKRTIASFAIISDEAAPCPEFRKLYEYHKSRAKVGVLPNRSAIAKDAYMVPIDKTEEIPHFLVLTEAQKTQLNNWLDKSPVLLGVFVLPNAKALAAAHQRA</sequence>
<keyword evidence="10" id="KW-1185">Reference proteome</keyword>
<dbReference type="InterPro" id="IPR003618">
    <property type="entry name" value="TFIIS_cen_dom"/>
</dbReference>
<dbReference type="GeneID" id="36517088"/>
<evidence type="ECO:0000256" key="4">
    <source>
        <dbReference type="ARBA" id="ARBA00022723"/>
    </source>
</evidence>
<dbReference type="Proteomes" id="UP000238350">
    <property type="component" value="Unassembled WGS sequence"/>
</dbReference>
<reference evidence="9 10" key="1">
    <citation type="submission" date="2017-04" db="EMBL/GenBank/DDBJ databases">
        <title>Genome sequencing of [Candida] sorbophila.</title>
        <authorList>
            <person name="Ahn J.O."/>
        </authorList>
    </citation>
    <scope>NUCLEOTIDE SEQUENCE [LARGE SCALE GENOMIC DNA]</scope>
    <source>
        <strain evidence="9 10">DS02</strain>
    </source>
</reference>
<evidence type="ECO:0000256" key="3">
    <source>
        <dbReference type="ARBA" id="ARBA00021616"/>
    </source>
</evidence>
<dbReference type="GO" id="GO:0005634">
    <property type="term" value="C:nucleus"/>
    <property type="evidence" value="ECO:0007669"/>
    <property type="project" value="TreeGrafter"/>
</dbReference>
<dbReference type="PROSITE" id="PS51321">
    <property type="entry name" value="TFIIS_CENTRAL"/>
    <property type="match status" value="1"/>
</dbReference>
<dbReference type="OrthoDB" id="79252at2759"/>
<evidence type="ECO:0000256" key="6">
    <source>
        <dbReference type="ARBA" id="ARBA00022833"/>
    </source>
</evidence>
<dbReference type="STRING" id="45607.A0A2T0FL71"/>
<feature type="domain" description="TFIIS central" evidence="8">
    <location>
        <begin position="136"/>
        <end position="274"/>
    </location>
</feature>
<dbReference type="SUPFAM" id="SSF46942">
    <property type="entry name" value="Elongation factor TFIIS domain 2"/>
    <property type="match status" value="1"/>
</dbReference>
<dbReference type="InterPro" id="IPR012921">
    <property type="entry name" value="SPOC_C"/>
</dbReference>